<dbReference type="AlphaFoldDB" id="A0A2S5A8M4"/>
<reference evidence="4 5" key="1">
    <citation type="submission" date="2018-01" db="EMBL/GenBank/DDBJ databases">
        <authorList>
            <person name="Gaut B.S."/>
            <person name="Morton B.R."/>
            <person name="Clegg M.T."/>
            <person name="Duvall M.R."/>
        </authorList>
    </citation>
    <scope>NUCLEOTIDE SEQUENCE [LARGE SCALE GENOMIC DNA]</scope>
    <source>
        <strain evidence="4 5">HR-AV</strain>
    </source>
</reference>
<sequence>MSKKEKSTNAIGLDAGKTKELADKLNGLLANYQIFYQNARGFHWNIKGQKFFELHVKFEEIYTDSLLKIDEIAERVRTLGATPMHSFSDYVKNSSIKEIKDVSDGLLAVEEVLKGFKVLLEKERVILDLSADADDEGTNSLMSDYISQQEKLVWMYSAYLAK</sequence>
<accession>A0A2S5A8M4</accession>
<dbReference type="GO" id="GO:0016722">
    <property type="term" value="F:oxidoreductase activity, acting on metal ions"/>
    <property type="evidence" value="ECO:0007669"/>
    <property type="project" value="InterPro"/>
</dbReference>
<dbReference type="InterPro" id="IPR023188">
    <property type="entry name" value="DPS_DNA-bd_CS"/>
</dbReference>
<proteinExistence type="inferred from homology"/>
<dbReference type="InterPro" id="IPR009078">
    <property type="entry name" value="Ferritin-like_SF"/>
</dbReference>
<dbReference type="InterPro" id="IPR008331">
    <property type="entry name" value="Ferritin_DPS_dom"/>
</dbReference>
<comment type="similarity">
    <text evidence="1 2">Belongs to the Dps family.</text>
</comment>
<evidence type="ECO:0000259" key="3">
    <source>
        <dbReference type="Pfam" id="PF00210"/>
    </source>
</evidence>
<evidence type="ECO:0000313" key="5">
    <source>
        <dbReference type="Proteomes" id="UP000236893"/>
    </source>
</evidence>
<dbReference type="Proteomes" id="UP000236893">
    <property type="component" value="Unassembled WGS sequence"/>
</dbReference>
<dbReference type="Gene3D" id="1.20.1260.10">
    <property type="match status" value="1"/>
</dbReference>
<dbReference type="RefSeq" id="WP_103787043.1">
    <property type="nucleotide sequence ID" value="NZ_PQVF01000001.1"/>
</dbReference>
<dbReference type="InterPro" id="IPR002177">
    <property type="entry name" value="DPS_DNA-bd"/>
</dbReference>
<dbReference type="SUPFAM" id="SSF47240">
    <property type="entry name" value="Ferritin-like"/>
    <property type="match status" value="1"/>
</dbReference>
<dbReference type="PANTHER" id="PTHR42932">
    <property type="entry name" value="GENERAL STRESS PROTEIN 20U"/>
    <property type="match status" value="1"/>
</dbReference>
<dbReference type="PROSITE" id="PS00818">
    <property type="entry name" value="DPS_1"/>
    <property type="match status" value="1"/>
</dbReference>
<keyword evidence="5" id="KW-1185">Reference proteome</keyword>
<name>A0A2S5A8M4_9SPHI</name>
<gene>
    <name evidence="4" type="ORF">C3K47_00105</name>
</gene>
<dbReference type="CDD" id="cd01043">
    <property type="entry name" value="DPS"/>
    <property type="match status" value="1"/>
</dbReference>
<dbReference type="GO" id="GO:0008199">
    <property type="term" value="F:ferric iron binding"/>
    <property type="evidence" value="ECO:0007669"/>
    <property type="project" value="InterPro"/>
</dbReference>
<evidence type="ECO:0000256" key="2">
    <source>
        <dbReference type="RuleBase" id="RU003875"/>
    </source>
</evidence>
<comment type="caution">
    <text evidence="4">The sequence shown here is derived from an EMBL/GenBank/DDBJ whole genome shotgun (WGS) entry which is preliminary data.</text>
</comment>
<protein>
    <submittedName>
        <fullName evidence="4">DNA starvation/stationary phase protection protein</fullName>
    </submittedName>
</protein>
<dbReference type="PIRSF" id="PIRSF005900">
    <property type="entry name" value="Dps"/>
    <property type="match status" value="1"/>
</dbReference>
<feature type="domain" description="Ferritin/DPS" evidence="3">
    <location>
        <begin position="23"/>
        <end position="162"/>
    </location>
</feature>
<dbReference type="InterPro" id="IPR012347">
    <property type="entry name" value="Ferritin-like"/>
</dbReference>
<evidence type="ECO:0000313" key="4">
    <source>
        <dbReference type="EMBL" id="POY38941.1"/>
    </source>
</evidence>
<dbReference type="PROSITE" id="PS00819">
    <property type="entry name" value="DPS_2"/>
    <property type="match status" value="1"/>
</dbReference>
<dbReference type="EMBL" id="PQVF01000001">
    <property type="protein sequence ID" value="POY38941.1"/>
    <property type="molecule type" value="Genomic_DNA"/>
</dbReference>
<dbReference type="PANTHER" id="PTHR42932:SF1">
    <property type="entry name" value="GENERAL STRESS PROTEIN 20U"/>
    <property type="match status" value="1"/>
</dbReference>
<dbReference type="Pfam" id="PF00210">
    <property type="entry name" value="Ferritin"/>
    <property type="match status" value="1"/>
</dbReference>
<dbReference type="OrthoDB" id="9797023at2"/>
<dbReference type="PRINTS" id="PR01346">
    <property type="entry name" value="HELNAPAPROT"/>
</dbReference>
<organism evidence="4 5">
    <name type="scientific">Solitalea longa</name>
    <dbReference type="NCBI Taxonomy" id="2079460"/>
    <lineage>
        <taxon>Bacteria</taxon>
        <taxon>Pseudomonadati</taxon>
        <taxon>Bacteroidota</taxon>
        <taxon>Sphingobacteriia</taxon>
        <taxon>Sphingobacteriales</taxon>
        <taxon>Sphingobacteriaceae</taxon>
        <taxon>Solitalea</taxon>
    </lineage>
</organism>
<evidence type="ECO:0000256" key="1">
    <source>
        <dbReference type="ARBA" id="ARBA00009497"/>
    </source>
</evidence>